<organism evidence="2 3">
    <name type="scientific">Adhaeribacter pallidiroseus</name>
    <dbReference type="NCBI Taxonomy" id="2072847"/>
    <lineage>
        <taxon>Bacteria</taxon>
        <taxon>Pseudomonadati</taxon>
        <taxon>Bacteroidota</taxon>
        <taxon>Cytophagia</taxon>
        <taxon>Cytophagales</taxon>
        <taxon>Hymenobacteraceae</taxon>
        <taxon>Adhaeribacter</taxon>
    </lineage>
</organism>
<comment type="caution">
    <text evidence="2">The sequence shown here is derived from an EMBL/GenBank/DDBJ whole genome shotgun (WGS) entry which is preliminary data.</text>
</comment>
<evidence type="ECO:0000256" key="1">
    <source>
        <dbReference type="SAM" id="MobiDB-lite"/>
    </source>
</evidence>
<feature type="region of interest" description="Disordered" evidence="1">
    <location>
        <begin position="62"/>
        <end position="94"/>
    </location>
</feature>
<evidence type="ECO:0000313" key="2">
    <source>
        <dbReference type="EMBL" id="RDC65622.1"/>
    </source>
</evidence>
<name>A0A369QMN8_9BACT</name>
<reference evidence="2 3" key="1">
    <citation type="submission" date="2018-04" db="EMBL/GenBank/DDBJ databases">
        <title>Adhaeribacter sp. HMF7616 genome sequencing and assembly.</title>
        <authorList>
            <person name="Kang H."/>
            <person name="Kang J."/>
            <person name="Cha I."/>
            <person name="Kim H."/>
            <person name="Joh K."/>
        </authorList>
    </citation>
    <scope>NUCLEOTIDE SEQUENCE [LARGE SCALE GENOMIC DNA]</scope>
    <source>
        <strain evidence="2 3">HMF7616</strain>
    </source>
</reference>
<dbReference type="EMBL" id="QASA01000001">
    <property type="protein sequence ID" value="RDC65622.1"/>
    <property type="molecule type" value="Genomic_DNA"/>
</dbReference>
<feature type="compositionally biased region" description="Acidic residues" evidence="1">
    <location>
        <begin position="62"/>
        <end position="87"/>
    </location>
</feature>
<evidence type="ECO:0000313" key="3">
    <source>
        <dbReference type="Proteomes" id="UP000253919"/>
    </source>
</evidence>
<keyword evidence="3" id="KW-1185">Reference proteome</keyword>
<accession>A0A369QMN8</accession>
<dbReference type="RefSeq" id="WP_115374606.1">
    <property type="nucleotide sequence ID" value="NZ_QASA01000001.1"/>
</dbReference>
<protein>
    <submittedName>
        <fullName evidence="2">Uncharacterized protein</fullName>
    </submittedName>
</protein>
<dbReference type="Proteomes" id="UP000253919">
    <property type="component" value="Unassembled WGS sequence"/>
</dbReference>
<gene>
    <name evidence="2" type="ORF">AHMF7616_04252</name>
</gene>
<sequence length="94" mass="11044">MKQATCIIAGHHNSPRKLLPLKAEGAKPAGNFANLIYWQYLSLVYQLNKEDELDKTVYQDEMMDDEPDDAFDNEEENAGNNYEEDYEFDYHRHK</sequence>
<proteinExistence type="predicted"/>
<dbReference type="AlphaFoldDB" id="A0A369QMN8"/>